<dbReference type="Proteomes" id="UP000237846">
    <property type="component" value="Unassembled WGS sequence"/>
</dbReference>
<comment type="caution">
    <text evidence="3">The sequence shown here is derived from an EMBL/GenBank/DDBJ whole genome shotgun (WGS) entry which is preliminary data.</text>
</comment>
<feature type="signal peptide" evidence="2">
    <location>
        <begin position="1"/>
        <end position="33"/>
    </location>
</feature>
<name>A0A2T0Q1J4_9ACTN</name>
<gene>
    <name evidence="3" type="ORF">CLV72_10514</name>
</gene>
<dbReference type="AlphaFoldDB" id="A0A2T0Q1J4"/>
<keyword evidence="2" id="KW-0732">Signal</keyword>
<dbReference type="OrthoDB" id="4257180at2"/>
<sequence length="143" mass="14983">MFTSPALPARLARVTLAAAAAAAALLPLSAAQAAASPLPPGVIRLNDGEPCPFASLCLYRDYNFSGPAYAVGAGYNVNLYELPMPGGVHGPSAANEVSSWVNRTGYLAVLIDVDDDVSRPLPANRTLQEPPPNNDTVDLVRWP</sequence>
<organism evidence="3 4">
    <name type="scientific">Allonocardiopsis opalescens</name>
    <dbReference type="NCBI Taxonomy" id="1144618"/>
    <lineage>
        <taxon>Bacteria</taxon>
        <taxon>Bacillati</taxon>
        <taxon>Actinomycetota</taxon>
        <taxon>Actinomycetes</taxon>
        <taxon>Streptosporangiales</taxon>
        <taxon>Allonocardiopsis</taxon>
    </lineage>
</organism>
<evidence type="ECO:0000256" key="2">
    <source>
        <dbReference type="SAM" id="SignalP"/>
    </source>
</evidence>
<feature type="region of interest" description="Disordered" evidence="1">
    <location>
        <begin position="121"/>
        <end position="143"/>
    </location>
</feature>
<protein>
    <submittedName>
        <fullName evidence="3">Peptidase inhibitor family I36</fullName>
    </submittedName>
</protein>
<reference evidence="3 4" key="1">
    <citation type="submission" date="2018-03" db="EMBL/GenBank/DDBJ databases">
        <title>Genomic Encyclopedia of Archaeal and Bacterial Type Strains, Phase II (KMG-II): from individual species to whole genera.</title>
        <authorList>
            <person name="Goeker M."/>
        </authorList>
    </citation>
    <scope>NUCLEOTIDE SEQUENCE [LARGE SCALE GENOMIC DNA]</scope>
    <source>
        <strain evidence="3 4">DSM 45601</strain>
    </source>
</reference>
<evidence type="ECO:0000313" key="3">
    <source>
        <dbReference type="EMBL" id="PRX97664.1"/>
    </source>
</evidence>
<accession>A0A2T0Q1J4</accession>
<dbReference type="RefSeq" id="WP_106247171.1">
    <property type="nucleotide sequence ID" value="NZ_PVZC01000005.1"/>
</dbReference>
<dbReference type="EMBL" id="PVZC01000005">
    <property type="protein sequence ID" value="PRX97664.1"/>
    <property type="molecule type" value="Genomic_DNA"/>
</dbReference>
<feature type="chain" id="PRO_5015598224" evidence="2">
    <location>
        <begin position="34"/>
        <end position="143"/>
    </location>
</feature>
<evidence type="ECO:0000313" key="4">
    <source>
        <dbReference type="Proteomes" id="UP000237846"/>
    </source>
</evidence>
<evidence type="ECO:0000256" key="1">
    <source>
        <dbReference type="SAM" id="MobiDB-lite"/>
    </source>
</evidence>
<keyword evidence="4" id="KW-1185">Reference proteome</keyword>
<proteinExistence type="predicted"/>
<dbReference type="Pfam" id="PF03995">
    <property type="entry name" value="Inhibitor_I36"/>
    <property type="match status" value="1"/>
</dbReference>